<organism evidence="1">
    <name type="scientific">Leviviridae sp</name>
    <dbReference type="NCBI Taxonomy" id="2027243"/>
    <lineage>
        <taxon>Viruses</taxon>
        <taxon>Riboviria</taxon>
        <taxon>Orthornavirae</taxon>
        <taxon>Lenarviricota</taxon>
        <taxon>Leviviricetes</taxon>
        <taxon>Norzivirales</taxon>
        <taxon>Fiersviridae</taxon>
    </lineage>
</organism>
<dbReference type="EMBL" id="MN034331">
    <property type="protein sequence ID" value="QDH88758.1"/>
    <property type="molecule type" value="Genomic_RNA"/>
</dbReference>
<proteinExistence type="predicted"/>
<evidence type="ECO:0000313" key="1">
    <source>
        <dbReference type="EMBL" id="QDH88758.1"/>
    </source>
</evidence>
<gene>
    <name evidence="1" type="ORF">H2RhizoLitter491640_000002</name>
</gene>
<reference evidence="1" key="1">
    <citation type="submission" date="2019-05" db="EMBL/GenBank/DDBJ databases">
        <title>Metatranscriptomic reconstruction reveals RNA viruses with the potential to shape carbon cycling in soil.</title>
        <authorList>
            <person name="Starr E.P."/>
            <person name="Nuccio E."/>
            <person name="Pett-Ridge J."/>
            <person name="Banfield J.F."/>
            <person name="Firestone M.K."/>
        </authorList>
    </citation>
    <scope>NUCLEOTIDE SEQUENCE</scope>
    <source>
        <strain evidence="1">H2_Rhizo_Litter_49_scaffold_1640</strain>
    </source>
</reference>
<accession>A0A514D557</accession>
<name>A0A514D557_9VIRU</name>
<sequence>MLTDPQAVTIAGTASSLPKLEQRADTSVYSNVTDSVDLFVTQKVDKQGRRRATASLQKSIIVTDPITGLKSKLPYSVSVGLSYPVGVAVTDVVALYTAETTALSATSNALLTKIANGER</sequence>
<protein>
    <submittedName>
        <fullName evidence="1">Uncharacterized protein</fullName>
    </submittedName>
</protein>